<dbReference type="PANTHER" id="PTHR30265:SF4">
    <property type="entry name" value="KOW MOTIF FAMILY PROTEIN, EXPRESSED"/>
    <property type="match status" value="1"/>
</dbReference>
<evidence type="ECO:0000256" key="1">
    <source>
        <dbReference type="ARBA" id="ARBA00022814"/>
    </source>
</evidence>
<evidence type="ECO:0000256" key="3">
    <source>
        <dbReference type="ARBA" id="ARBA00023163"/>
    </source>
</evidence>
<dbReference type="AlphaFoldDB" id="A0A3Q9FN92"/>
<dbReference type="InterPro" id="IPR006645">
    <property type="entry name" value="NGN-like_dom"/>
</dbReference>
<dbReference type="CDD" id="cd09895">
    <property type="entry name" value="NGN_SP_UpxY"/>
    <property type="match status" value="1"/>
</dbReference>
<sequence length="169" mass="19606">MQTNKQAEQWMAIYTKPRAEKKVAERLADRGYEVYCPTYTTLRQWSDRKKKVTLPAIPSYVFIRIQENLRWEVLKDTAALNFVFWQGKPAVLRDEHIEAFRRFMGELSDTSTVNMADLTSGDRVLIKKGNFDGTEANILKINKKDITLLLPELGIKLVCQHEDIDTLNQ</sequence>
<proteinExistence type="predicted"/>
<dbReference type="GO" id="GO:0006354">
    <property type="term" value="P:DNA-templated transcription elongation"/>
    <property type="evidence" value="ECO:0007669"/>
    <property type="project" value="InterPro"/>
</dbReference>
<feature type="domain" description="NusG-like N-terminal" evidence="4">
    <location>
        <begin position="7"/>
        <end position="104"/>
    </location>
</feature>
<name>A0A3Q9FN92_9BACT</name>
<gene>
    <name evidence="5" type="ORF">EI427_04740</name>
</gene>
<evidence type="ECO:0000256" key="2">
    <source>
        <dbReference type="ARBA" id="ARBA00023015"/>
    </source>
</evidence>
<dbReference type="EMBL" id="CP034562">
    <property type="protein sequence ID" value="AZQ61559.1"/>
    <property type="molecule type" value="Genomic_DNA"/>
</dbReference>
<dbReference type="Pfam" id="PF02357">
    <property type="entry name" value="NusG"/>
    <property type="match status" value="1"/>
</dbReference>
<dbReference type="SUPFAM" id="SSF82679">
    <property type="entry name" value="N-utilization substance G protein NusG, N-terminal domain"/>
    <property type="match status" value="1"/>
</dbReference>
<evidence type="ECO:0000313" key="5">
    <source>
        <dbReference type="EMBL" id="AZQ61559.1"/>
    </source>
</evidence>
<organism evidence="5 6">
    <name type="scientific">Flammeovirga pectinis</name>
    <dbReference type="NCBI Taxonomy" id="2494373"/>
    <lineage>
        <taxon>Bacteria</taxon>
        <taxon>Pseudomonadati</taxon>
        <taxon>Bacteroidota</taxon>
        <taxon>Cytophagia</taxon>
        <taxon>Cytophagales</taxon>
        <taxon>Flammeovirgaceae</taxon>
        <taxon>Flammeovirga</taxon>
    </lineage>
</organism>
<dbReference type="InterPro" id="IPR043425">
    <property type="entry name" value="NusG-like"/>
</dbReference>
<dbReference type="Proteomes" id="UP000267268">
    <property type="component" value="Chromosome 1"/>
</dbReference>
<dbReference type="PANTHER" id="PTHR30265">
    <property type="entry name" value="RHO-INTERACTING TRANSCRIPTION TERMINATION FACTOR NUSG"/>
    <property type="match status" value="1"/>
</dbReference>
<keyword evidence="6" id="KW-1185">Reference proteome</keyword>
<dbReference type="SMART" id="SM00738">
    <property type="entry name" value="NGN"/>
    <property type="match status" value="1"/>
</dbReference>
<keyword evidence="2" id="KW-0805">Transcription regulation</keyword>
<evidence type="ECO:0000313" key="6">
    <source>
        <dbReference type="Proteomes" id="UP000267268"/>
    </source>
</evidence>
<dbReference type="InterPro" id="IPR036735">
    <property type="entry name" value="NGN_dom_sf"/>
</dbReference>
<keyword evidence="1" id="KW-0889">Transcription antitermination</keyword>
<keyword evidence="3" id="KW-0804">Transcription</keyword>
<protein>
    <submittedName>
        <fullName evidence="5">UpxY family transcription antiterminator</fullName>
    </submittedName>
</protein>
<accession>A0A3Q9FN92</accession>
<dbReference type="NCBIfam" id="NF033644">
    <property type="entry name" value="antiterm_UpxY"/>
    <property type="match status" value="1"/>
</dbReference>
<evidence type="ECO:0000259" key="4">
    <source>
        <dbReference type="SMART" id="SM00738"/>
    </source>
</evidence>
<dbReference type="OrthoDB" id="9796143at2"/>
<dbReference type="Gene3D" id="3.30.70.940">
    <property type="entry name" value="NusG, N-terminal domain"/>
    <property type="match status" value="1"/>
</dbReference>
<reference evidence="5 6" key="1">
    <citation type="submission" date="2018-12" db="EMBL/GenBank/DDBJ databases">
        <title>Flammeovirga pectinis sp. nov., isolated from the gut of the Korean scallop, Patinopecten yessoensis.</title>
        <authorList>
            <person name="Bae J.-W."/>
            <person name="Jeong Y.-S."/>
            <person name="Kang W."/>
        </authorList>
    </citation>
    <scope>NUCLEOTIDE SEQUENCE [LARGE SCALE GENOMIC DNA]</scope>
    <source>
        <strain evidence="5 6">L12M1</strain>
    </source>
</reference>
<dbReference type="KEGG" id="fll:EI427_04740"/>
<dbReference type="GO" id="GO:0031564">
    <property type="term" value="P:transcription antitermination"/>
    <property type="evidence" value="ECO:0007669"/>
    <property type="project" value="UniProtKB-KW"/>
</dbReference>